<name>A0ABD0TXC9_DENTH</name>
<sequence>MDPTDIFDQALALCELKLFLDLSTSVNRCGRWMDFALNDLMDDFNFEYWDFGIFLEFWNCVASRRLPRLGEISGVWASRHVREKRARSTVAPEVIKPLDNTVPLVDKVLPNLNSPMEESSSSTFDAPIPAETPATGIISPNKFDLLQSQDEPNILDGFTTFSEDPFFSSNHTIFTSEDSCNNFHLSIFGRIWMKWNSSKMSFTPLFISSQMIMGQVTYANNQILHIFVIYASNSEQERLSNLNALIFDSKVMDLQSVGCPFTWFNNRLNNPIHIKLDRALVNEQWLNSFPSSFCSIQAPSCSDHCPIIIKPGEMPISRHRFLFKNYWTRMDSYWYFLLETFSTVPNGNPVIDFCTKLRNLRGLIKTSAWASSNSVQAHLDNLHKLQADCLDKVAVDPLNPTLNANLKSVNTKITESSSYLASWTIQRAKAKWLSQGEVDLKFLYAKIRARNSKKNSFRITPSAPIAFFWDHWSSVDGLADHFHANLDAYVGDFITDNQWALPLDLDPCIANSIKAIPICEDFKTCLLWDNKELGFFGAYVQVFHGDIPRCTWANHLWFKGCALRYSGFGWICMVGGLKTAGALSIKNIYIDLICPLCRTDFESSRHLFFECQYSFNIILKLIPQANTLLLRPNVSQFFDWLDDLHCNADILRLHKLVTCCSIYLIWKERNDRRFGDVMILPYLASLCAAAATPCILSHVLSMGQ</sequence>
<feature type="transmembrane region" description="Helical" evidence="1">
    <location>
        <begin position="679"/>
        <end position="700"/>
    </location>
</feature>
<evidence type="ECO:0000313" key="3">
    <source>
        <dbReference type="EMBL" id="KAL0904361.1"/>
    </source>
</evidence>
<keyword evidence="4" id="KW-1185">Reference proteome</keyword>
<keyword evidence="1" id="KW-1133">Transmembrane helix</keyword>
<evidence type="ECO:0000256" key="1">
    <source>
        <dbReference type="SAM" id="Phobius"/>
    </source>
</evidence>
<dbReference type="PANTHER" id="PTHR33710:SF79">
    <property type="entry name" value="OS06G0205337 PROTEIN"/>
    <property type="match status" value="1"/>
</dbReference>
<keyword evidence="1" id="KW-0472">Membrane</keyword>
<comment type="caution">
    <text evidence="3">The sequence shown here is derived from an EMBL/GenBank/DDBJ whole genome shotgun (WGS) entry which is preliminary data.</text>
</comment>
<accession>A0ABD0TXC9</accession>
<evidence type="ECO:0000313" key="4">
    <source>
        <dbReference type="Proteomes" id="UP001552299"/>
    </source>
</evidence>
<dbReference type="Proteomes" id="UP001552299">
    <property type="component" value="Unassembled WGS sequence"/>
</dbReference>
<organism evidence="3 4">
    <name type="scientific">Dendrobium thyrsiflorum</name>
    <name type="common">Pinecone-like raceme dendrobium</name>
    <name type="synonym">Orchid</name>
    <dbReference type="NCBI Taxonomy" id="117978"/>
    <lineage>
        <taxon>Eukaryota</taxon>
        <taxon>Viridiplantae</taxon>
        <taxon>Streptophyta</taxon>
        <taxon>Embryophyta</taxon>
        <taxon>Tracheophyta</taxon>
        <taxon>Spermatophyta</taxon>
        <taxon>Magnoliopsida</taxon>
        <taxon>Liliopsida</taxon>
        <taxon>Asparagales</taxon>
        <taxon>Orchidaceae</taxon>
        <taxon>Epidendroideae</taxon>
        <taxon>Malaxideae</taxon>
        <taxon>Dendrobiinae</taxon>
        <taxon>Dendrobium</taxon>
    </lineage>
</organism>
<protein>
    <recommendedName>
        <fullName evidence="2">Reverse transcriptase zinc-binding domain-containing protein</fullName>
    </recommendedName>
</protein>
<dbReference type="EMBL" id="JANQDX010000019">
    <property type="protein sequence ID" value="KAL0904361.1"/>
    <property type="molecule type" value="Genomic_DNA"/>
</dbReference>
<dbReference type="InterPro" id="IPR036691">
    <property type="entry name" value="Endo/exonu/phosph_ase_sf"/>
</dbReference>
<dbReference type="Gene3D" id="3.60.10.10">
    <property type="entry name" value="Endonuclease/exonuclease/phosphatase"/>
    <property type="match status" value="1"/>
</dbReference>
<evidence type="ECO:0000259" key="2">
    <source>
        <dbReference type="Pfam" id="PF13966"/>
    </source>
</evidence>
<reference evidence="3 4" key="1">
    <citation type="journal article" date="2024" name="Plant Biotechnol. J.">
        <title>Dendrobium thyrsiflorum genome and its molecular insights into genes involved in important horticultural traits.</title>
        <authorList>
            <person name="Chen B."/>
            <person name="Wang J.Y."/>
            <person name="Zheng P.J."/>
            <person name="Li K.L."/>
            <person name="Liang Y.M."/>
            <person name="Chen X.F."/>
            <person name="Zhang C."/>
            <person name="Zhao X."/>
            <person name="He X."/>
            <person name="Zhang G.Q."/>
            <person name="Liu Z.J."/>
            <person name="Xu Q."/>
        </authorList>
    </citation>
    <scope>NUCLEOTIDE SEQUENCE [LARGE SCALE GENOMIC DNA]</scope>
    <source>
        <strain evidence="3">GZMU011</strain>
    </source>
</reference>
<keyword evidence="1" id="KW-0812">Transmembrane</keyword>
<proteinExistence type="predicted"/>
<dbReference type="PANTHER" id="PTHR33710">
    <property type="entry name" value="BNAC02G09200D PROTEIN"/>
    <property type="match status" value="1"/>
</dbReference>
<dbReference type="AlphaFoldDB" id="A0ABD0TXC9"/>
<dbReference type="Pfam" id="PF13966">
    <property type="entry name" value="zf-RVT"/>
    <property type="match status" value="1"/>
</dbReference>
<dbReference type="SUPFAM" id="SSF56219">
    <property type="entry name" value="DNase I-like"/>
    <property type="match status" value="1"/>
</dbReference>
<gene>
    <name evidence="3" type="ORF">M5K25_026455</name>
</gene>
<dbReference type="InterPro" id="IPR026960">
    <property type="entry name" value="RVT-Znf"/>
</dbReference>
<feature type="domain" description="Reverse transcriptase zinc-binding" evidence="2">
    <location>
        <begin position="539"/>
        <end position="614"/>
    </location>
</feature>